<reference evidence="2 3" key="1">
    <citation type="submission" date="2024-08" db="EMBL/GenBank/DDBJ databases">
        <title>Insights into the chromosomal genome structure of Flemingia macrophylla.</title>
        <authorList>
            <person name="Ding Y."/>
            <person name="Zhao Y."/>
            <person name="Bi W."/>
            <person name="Wu M."/>
            <person name="Zhao G."/>
            <person name="Gong Y."/>
            <person name="Li W."/>
            <person name="Zhang P."/>
        </authorList>
    </citation>
    <scope>NUCLEOTIDE SEQUENCE [LARGE SCALE GENOMIC DNA]</scope>
    <source>
        <strain evidence="2">DYQJB</strain>
        <tissue evidence="2">Leaf</tissue>
    </source>
</reference>
<protein>
    <recommendedName>
        <fullName evidence="4">TPX2 C-terminal domain-containing protein</fullName>
    </recommendedName>
</protein>
<name>A0ABD1MAB9_9FABA</name>
<feature type="compositionally biased region" description="Low complexity" evidence="1">
    <location>
        <begin position="432"/>
        <end position="442"/>
    </location>
</feature>
<dbReference type="InterPro" id="IPR044216">
    <property type="entry name" value="WDL7"/>
</dbReference>
<evidence type="ECO:0008006" key="4">
    <source>
        <dbReference type="Google" id="ProtNLM"/>
    </source>
</evidence>
<evidence type="ECO:0000256" key="1">
    <source>
        <dbReference type="SAM" id="MobiDB-lite"/>
    </source>
</evidence>
<feature type="region of interest" description="Disordered" evidence="1">
    <location>
        <begin position="265"/>
        <end position="291"/>
    </location>
</feature>
<gene>
    <name evidence="2" type="ORF">Fmac_013914</name>
</gene>
<dbReference type="PANTHER" id="PTHR47067:SF16">
    <property type="entry name" value="TPX2 (TARGETING PROTEIN FOR XKLP2) PROTEIN FAMILY"/>
    <property type="match status" value="1"/>
</dbReference>
<feature type="region of interest" description="Disordered" evidence="1">
    <location>
        <begin position="316"/>
        <end position="360"/>
    </location>
</feature>
<evidence type="ECO:0000313" key="2">
    <source>
        <dbReference type="EMBL" id="KAL2332701.1"/>
    </source>
</evidence>
<keyword evidence="3" id="KW-1185">Reference proteome</keyword>
<proteinExistence type="predicted"/>
<feature type="region of interest" description="Disordered" evidence="1">
    <location>
        <begin position="504"/>
        <end position="544"/>
    </location>
</feature>
<evidence type="ECO:0000313" key="3">
    <source>
        <dbReference type="Proteomes" id="UP001603857"/>
    </source>
</evidence>
<feature type="region of interest" description="Disordered" evidence="1">
    <location>
        <begin position="410"/>
        <end position="442"/>
    </location>
</feature>
<feature type="compositionally biased region" description="Polar residues" evidence="1">
    <location>
        <begin position="515"/>
        <end position="525"/>
    </location>
</feature>
<organism evidence="2 3">
    <name type="scientific">Flemingia macrophylla</name>
    <dbReference type="NCBI Taxonomy" id="520843"/>
    <lineage>
        <taxon>Eukaryota</taxon>
        <taxon>Viridiplantae</taxon>
        <taxon>Streptophyta</taxon>
        <taxon>Embryophyta</taxon>
        <taxon>Tracheophyta</taxon>
        <taxon>Spermatophyta</taxon>
        <taxon>Magnoliopsida</taxon>
        <taxon>eudicotyledons</taxon>
        <taxon>Gunneridae</taxon>
        <taxon>Pentapetalae</taxon>
        <taxon>rosids</taxon>
        <taxon>fabids</taxon>
        <taxon>Fabales</taxon>
        <taxon>Fabaceae</taxon>
        <taxon>Papilionoideae</taxon>
        <taxon>50 kb inversion clade</taxon>
        <taxon>NPAAA clade</taxon>
        <taxon>indigoferoid/millettioid clade</taxon>
        <taxon>Phaseoleae</taxon>
        <taxon>Flemingia</taxon>
    </lineage>
</organism>
<dbReference type="AlphaFoldDB" id="A0ABD1MAB9"/>
<feature type="compositionally biased region" description="Polar residues" evidence="1">
    <location>
        <begin position="417"/>
        <end position="431"/>
    </location>
</feature>
<dbReference type="Proteomes" id="UP001603857">
    <property type="component" value="Unassembled WGS sequence"/>
</dbReference>
<sequence length="569" mass="62275">MAESSACLVRSFSTPADTCYEGNPLRALGESISFGRFMPEELDWEKWSTFTHNRYVEEAEKYSKPGSVAAKRAYFEAHYKRKAAERAAALIQETNAQVNGTIDEAQEGDCADSSFETSSIVNNVVVANEEQVKETVNCESVDRYQLKSDAVQSDLGISNSDVVIANEEQDKETVNRQVVECVDRNQHTCDAVESDLDISNVEGAEDALQPRVDIYLNVESCTLDSQFHHVEDNKNTAVHADVSALPVKGREAFSPQSTTKTVVANVEPSPVPPRSGINSGPKGKKSVGDSVEKKKLAARSVCVSINLASGTVETHKRMGAASQSRNGLNNFSTSKKSAGGITSKTATKPRNGISISGKSMKSVGDSVFKRPTPSSLHMSINLPSIAGETNKTGSLLEQNRVKSKPLELRTSMKASHVNKSVSGGVTANGKPSSSRTIRSNSQSATISLPFRFRSEERAVKRKEFLQRMDETETKSKEEAKVKLQRTLKGKTEYDYKKLRQSSDSISKINEDRPSGSLSPSNQIRKSSLALPRSPKLGKKASSSIVQGKKKFTEASYQHQQFQTYYYGKN</sequence>
<dbReference type="PANTHER" id="PTHR47067">
    <property type="entry name" value="TPX2 (TARGETING PROTEIN FOR XKLP2) PROTEIN FAMILY-RELATED"/>
    <property type="match status" value="1"/>
</dbReference>
<comment type="caution">
    <text evidence="2">The sequence shown here is derived from an EMBL/GenBank/DDBJ whole genome shotgun (WGS) entry which is preliminary data.</text>
</comment>
<accession>A0ABD1MAB9</accession>
<feature type="compositionally biased region" description="Polar residues" evidence="1">
    <location>
        <begin position="321"/>
        <end position="359"/>
    </location>
</feature>
<dbReference type="EMBL" id="JBGMDY010000005">
    <property type="protein sequence ID" value="KAL2332701.1"/>
    <property type="molecule type" value="Genomic_DNA"/>
</dbReference>